<dbReference type="PANTHER" id="PTHR12910:SF2">
    <property type="entry name" value="NADH DEHYDROGENASE [UBIQUINONE] 1 ALPHA SUBCOMPLEX SUBUNIT 12"/>
    <property type="match status" value="1"/>
</dbReference>
<dbReference type="AlphaFoldDB" id="A0A835ZAE7"/>
<sequence>MALTYWNAIRKWGLRETVRKMYMVGEINFGDFKGADSNGNKYYENRSKIYGTHRWVEYADCHNYDSSTVTPEWHGWLHNMHDTPPDQSADPKRHELTSSHDDCPYDTHVGPASAAPVLHQNLSGFRPRGYGVGNLFQKWGEPELYYKQPGHPANPISDKGGRFNTEPEVEFADPNNPTMLNPKKPLRSLDEL</sequence>
<dbReference type="GO" id="GO:0005743">
    <property type="term" value="C:mitochondrial inner membrane"/>
    <property type="evidence" value="ECO:0007669"/>
    <property type="project" value="UniProtKB-SubCell"/>
</dbReference>
<comment type="similarity">
    <text evidence="1 2">Belongs to the complex I NDUFA12 subunit family.</text>
</comment>
<keyword evidence="2" id="KW-0496">Mitochondrion</keyword>
<dbReference type="InterPro" id="IPR007763">
    <property type="entry name" value="NDUFA12"/>
</dbReference>
<dbReference type="GO" id="GO:0006979">
    <property type="term" value="P:response to oxidative stress"/>
    <property type="evidence" value="ECO:0007669"/>
    <property type="project" value="TreeGrafter"/>
</dbReference>
<keyword evidence="2" id="KW-0472">Membrane</keyword>
<evidence type="ECO:0000313" key="5">
    <source>
        <dbReference type="Proteomes" id="UP000664859"/>
    </source>
</evidence>
<name>A0A835ZAE7_9STRA</name>
<evidence type="ECO:0000256" key="1">
    <source>
        <dbReference type="ARBA" id="ARBA00007355"/>
    </source>
</evidence>
<feature type="region of interest" description="Disordered" evidence="3">
    <location>
        <begin position="151"/>
        <end position="192"/>
    </location>
</feature>
<keyword evidence="2" id="KW-0679">Respiratory chain</keyword>
<organism evidence="4 5">
    <name type="scientific">Tribonema minus</name>
    <dbReference type="NCBI Taxonomy" id="303371"/>
    <lineage>
        <taxon>Eukaryota</taxon>
        <taxon>Sar</taxon>
        <taxon>Stramenopiles</taxon>
        <taxon>Ochrophyta</taxon>
        <taxon>PX clade</taxon>
        <taxon>Xanthophyceae</taxon>
        <taxon>Tribonematales</taxon>
        <taxon>Tribonemataceae</taxon>
        <taxon>Tribonema</taxon>
    </lineage>
</organism>
<keyword evidence="2" id="KW-0813">Transport</keyword>
<protein>
    <recommendedName>
        <fullName evidence="2">NADH dehydrogenase [ubiquinone] 1 alpha subcomplex subunit 12</fullName>
    </recommendedName>
</protein>
<reference evidence="4" key="1">
    <citation type="submission" date="2021-02" db="EMBL/GenBank/DDBJ databases">
        <title>First Annotated Genome of the Yellow-green Alga Tribonema minus.</title>
        <authorList>
            <person name="Mahan K.M."/>
        </authorList>
    </citation>
    <scope>NUCLEOTIDE SEQUENCE</scope>
    <source>
        <strain evidence="4">UTEX B ZZ1240</strain>
    </source>
</reference>
<proteinExistence type="inferred from homology"/>
<dbReference type="EMBL" id="JAFCMP010000068">
    <property type="protein sequence ID" value="KAG5188587.1"/>
    <property type="molecule type" value="Genomic_DNA"/>
</dbReference>
<comment type="function">
    <text evidence="2">Accessory subunit of the mitochondrial membrane respiratory chain NADH dehydrogenase (Complex I), that is believed not to be involved in catalysis. Complex I functions in the transfer of electrons from NADH to the respiratory chain. The immediate electron acceptor for the enzyme is believed to be ubiquinone.</text>
</comment>
<gene>
    <name evidence="4" type="ORF">JKP88DRAFT_197838</name>
</gene>
<dbReference type="GO" id="GO:0045271">
    <property type="term" value="C:respiratory chain complex I"/>
    <property type="evidence" value="ECO:0007669"/>
    <property type="project" value="InterPro"/>
</dbReference>
<comment type="subcellular location">
    <subcellularLocation>
        <location evidence="2">Mitochondrion inner membrane</location>
        <topology evidence="2">Peripheral membrane protein</topology>
        <orientation evidence="2">Matrix side</orientation>
    </subcellularLocation>
</comment>
<keyword evidence="2" id="KW-0249">Electron transport</keyword>
<keyword evidence="5" id="KW-1185">Reference proteome</keyword>
<accession>A0A835ZAE7</accession>
<dbReference type="Proteomes" id="UP000664859">
    <property type="component" value="Unassembled WGS sequence"/>
</dbReference>
<dbReference type="PANTHER" id="PTHR12910">
    <property type="entry name" value="NADH-UBIQUINONE OXIDOREDUCTASE SUBUNIT B17.2"/>
    <property type="match status" value="1"/>
</dbReference>
<dbReference type="OrthoDB" id="274641at2759"/>
<evidence type="ECO:0000313" key="4">
    <source>
        <dbReference type="EMBL" id="KAG5188587.1"/>
    </source>
</evidence>
<keyword evidence="2" id="KW-0999">Mitochondrion inner membrane</keyword>
<comment type="caution">
    <text evidence="4">The sequence shown here is derived from an EMBL/GenBank/DDBJ whole genome shotgun (WGS) entry which is preliminary data.</text>
</comment>
<evidence type="ECO:0000256" key="3">
    <source>
        <dbReference type="SAM" id="MobiDB-lite"/>
    </source>
</evidence>
<evidence type="ECO:0000256" key="2">
    <source>
        <dbReference type="RuleBase" id="RU363103"/>
    </source>
</evidence>
<dbReference type="Pfam" id="PF05071">
    <property type="entry name" value="NDUFA12"/>
    <property type="match status" value="1"/>
</dbReference>